<reference evidence="9 10" key="1">
    <citation type="submission" date="2018-01" db="EMBL/GenBank/DDBJ databases">
        <authorList>
            <person name="Clerissi C."/>
        </authorList>
    </citation>
    <scope>NUCLEOTIDE SEQUENCE [LARGE SCALE GENOMIC DNA]</scope>
    <source>
        <strain evidence="9">Cupriavidus oxalaticus LMG 2235</strain>
    </source>
</reference>
<evidence type="ECO:0000313" key="9">
    <source>
        <dbReference type="EMBL" id="SPC16937.1"/>
    </source>
</evidence>
<evidence type="ECO:0000256" key="5">
    <source>
        <dbReference type="SAM" id="Phobius"/>
    </source>
</evidence>
<evidence type="ECO:0000256" key="2">
    <source>
        <dbReference type="ARBA" id="ARBA00022692"/>
    </source>
</evidence>
<dbReference type="GO" id="GO:0016874">
    <property type="term" value="F:ligase activity"/>
    <property type="evidence" value="ECO:0007669"/>
    <property type="project" value="UniProtKB-KW"/>
</dbReference>
<feature type="transmembrane region" description="Helical" evidence="5">
    <location>
        <begin position="228"/>
        <end position="246"/>
    </location>
</feature>
<reference evidence="7 11" key="2">
    <citation type="submission" date="2018-09" db="EMBL/GenBank/DDBJ databases">
        <title>Complete genome sequence of Cupriavidus oxalaticus T2, a bacterium capable of phenol tolerance and degradation.</title>
        <authorList>
            <person name="Yan J."/>
        </authorList>
    </citation>
    <scope>NUCLEOTIDE SEQUENCE [LARGE SCALE GENOMIC DNA]</scope>
    <source>
        <strain evidence="7 11">T2</strain>
    </source>
</reference>
<proteinExistence type="predicted"/>
<comment type="subcellular location">
    <subcellularLocation>
        <location evidence="1">Membrane</location>
        <topology evidence="1">Multi-pass membrane protein</topology>
    </subcellularLocation>
</comment>
<evidence type="ECO:0000313" key="12">
    <source>
        <dbReference type="Proteomes" id="UP000623307"/>
    </source>
</evidence>
<evidence type="ECO:0000256" key="4">
    <source>
        <dbReference type="ARBA" id="ARBA00023136"/>
    </source>
</evidence>
<dbReference type="InterPro" id="IPR051533">
    <property type="entry name" value="WaaL-like"/>
</dbReference>
<dbReference type="AlphaFoldDB" id="A0A375GEQ8"/>
<dbReference type="EMBL" id="OGUS01000128">
    <property type="protein sequence ID" value="SPC16937.1"/>
    <property type="molecule type" value="Genomic_DNA"/>
</dbReference>
<evidence type="ECO:0000313" key="11">
    <source>
        <dbReference type="Proteomes" id="UP000325743"/>
    </source>
</evidence>
<keyword evidence="3 5" id="KW-1133">Transmembrane helix</keyword>
<dbReference type="RefSeq" id="WP_063237102.1">
    <property type="nucleotide sequence ID" value="NZ_CP032519.1"/>
</dbReference>
<evidence type="ECO:0000313" key="10">
    <source>
        <dbReference type="Proteomes" id="UP000256862"/>
    </source>
</evidence>
<keyword evidence="12" id="KW-1185">Reference proteome</keyword>
<feature type="transmembrane region" description="Helical" evidence="5">
    <location>
        <begin position="187"/>
        <end position="216"/>
    </location>
</feature>
<evidence type="ECO:0000259" key="6">
    <source>
        <dbReference type="Pfam" id="PF04932"/>
    </source>
</evidence>
<keyword evidence="2 5" id="KW-0812">Transmembrane</keyword>
<feature type="transmembrane region" description="Helical" evidence="5">
    <location>
        <begin position="366"/>
        <end position="385"/>
    </location>
</feature>
<feature type="transmembrane region" description="Helical" evidence="5">
    <location>
        <begin position="64"/>
        <end position="85"/>
    </location>
</feature>
<dbReference type="PANTHER" id="PTHR37422">
    <property type="entry name" value="TEICHURONIC ACID BIOSYNTHESIS PROTEIN TUAE"/>
    <property type="match status" value="1"/>
</dbReference>
<dbReference type="InterPro" id="IPR007016">
    <property type="entry name" value="O-antigen_ligase-rel_domated"/>
</dbReference>
<evidence type="ECO:0000256" key="1">
    <source>
        <dbReference type="ARBA" id="ARBA00004141"/>
    </source>
</evidence>
<feature type="transmembrane region" description="Helical" evidence="5">
    <location>
        <begin position="391"/>
        <end position="409"/>
    </location>
</feature>
<dbReference type="Proteomes" id="UP000325743">
    <property type="component" value="Chromosome 2"/>
</dbReference>
<evidence type="ECO:0000313" key="8">
    <source>
        <dbReference type="EMBL" id="QRQ95016.1"/>
    </source>
</evidence>
<evidence type="ECO:0000313" key="7">
    <source>
        <dbReference type="EMBL" id="QEZ45933.1"/>
    </source>
</evidence>
<dbReference type="EMBL" id="CP032519">
    <property type="protein sequence ID" value="QEZ45933.1"/>
    <property type="molecule type" value="Genomic_DNA"/>
</dbReference>
<sequence length="441" mass="47510">MQTNSFAIRMAAIAAALSPFLILTVQGGAGYCYFAVFAAGLLWLRDAANRQAGWRLLGEYKWYVLAMMAYPAVVLLQQVAGGYLLPRALDAPARLLLILPGFLLMCAVPASQLRAIQIGCALGAVSAACWSVLVLVSPADWVISGRAGNPFTNPIPFGDTAILLAFMSAAPRRESGSSPAWERALRLFGLACGLFASFVSGSRGGWIAVPIMLWLLTMHLRRQHTVSPGLRISAIVIMTLGLTGIASTPMFHERMNAAISDFDKMAHGDSSTSIGMRLQLWEASWTLFKEHPVLGVGRGRLEASLQEMADQGRISEQIVNAHAHNEIFSTMAEMGSMGLIALFLLYFGSSYYFWRHRRSSDPPTATAATMGLVVTFGTIVFGLTIDVFTLIMNAAFYALTTATLLGIIANRRAALAAANACQLGRGTFQPAHFPLKGNTPT</sequence>
<dbReference type="Pfam" id="PF04932">
    <property type="entry name" value="Wzy_C"/>
    <property type="match status" value="1"/>
</dbReference>
<feature type="transmembrane region" description="Helical" evidence="5">
    <location>
        <begin position="91"/>
        <end position="108"/>
    </location>
</feature>
<protein>
    <submittedName>
        <fullName evidence="7">O-antigen ligase domain-containing protein</fullName>
    </submittedName>
    <submittedName>
        <fullName evidence="8">O-antigen ligase family protein</fullName>
    </submittedName>
</protein>
<dbReference type="PANTHER" id="PTHR37422:SF23">
    <property type="entry name" value="TEICHURONIC ACID BIOSYNTHESIS PROTEIN TUAE"/>
    <property type="match status" value="1"/>
</dbReference>
<dbReference type="GeneID" id="303491090"/>
<dbReference type="GO" id="GO:0016020">
    <property type="term" value="C:membrane"/>
    <property type="evidence" value="ECO:0007669"/>
    <property type="project" value="UniProtKB-SubCell"/>
</dbReference>
<reference evidence="8 12" key="3">
    <citation type="submission" date="2021-02" db="EMBL/GenBank/DDBJ databases">
        <title>Complete Genome Sequence of Cupriavidus oxalaticus Strain Ox1, a Soil Oxalate-Degrading Species.</title>
        <authorList>
            <person name="Palmieri F."/>
            <person name="Udriet P."/>
            <person name="Deuasquier M."/>
            <person name="Beaudoing E."/>
            <person name="Johnson S.L."/>
            <person name="Davenport K.W."/>
            <person name="Chain P.S."/>
            <person name="Bindschedler S."/>
            <person name="Junier P."/>
        </authorList>
    </citation>
    <scope>NUCLEOTIDE SEQUENCE [LARGE SCALE GENOMIC DNA]</scope>
    <source>
        <strain evidence="8 12">Ox1</strain>
    </source>
</reference>
<dbReference type="EMBL" id="CP069812">
    <property type="protein sequence ID" value="QRQ95016.1"/>
    <property type="molecule type" value="Genomic_DNA"/>
</dbReference>
<gene>
    <name evidence="9" type="ORF">CO2235_60154</name>
    <name evidence="7" type="ORF">D2917_16630</name>
    <name evidence="8" type="ORF">JTE92_16205</name>
</gene>
<name>A0A375GEQ8_9BURK</name>
<feature type="transmembrane region" description="Helical" evidence="5">
    <location>
        <begin position="20"/>
        <end position="44"/>
    </location>
</feature>
<dbReference type="Proteomes" id="UP000623307">
    <property type="component" value="Chromosome 2"/>
</dbReference>
<dbReference type="Proteomes" id="UP000256862">
    <property type="component" value="Chromosome CO2235"/>
</dbReference>
<dbReference type="OrthoDB" id="8576060at2"/>
<keyword evidence="4 5" id="KW-0472">Membrane</keyword>
<accession>A0A375GEQ8</accession>
<feature type="transmembrane region" description="Helical" evidence="5">
    <location>
        <begin position="115"/>
        <end position="136"/>
    </location>
</feature>
<keyword evidence="7" id="KW-0436">Ligase</keyword>
<evidence type="ECO:0000256" key="3">
    <source>
        <dbReference type="ARBA" id="ARBA00022989"/>
    </source>
</evidence>
<feature type="domain" description="O-antigen ligase-related" evidence="6">
    <location>
        <begin position="189"/>
        <end position="343"/>
    </location>
</feature>
<feature type="transmembrane region" description="Helical" evidence="5">
    <location>
        <begin position="334"/>
        <end position="354"/>
    </location>
</feature>
<organism evidence="7 11">
    <name type="scientific">Cupriavidus oxalaticus</name>
    <dbReference type="NCBI Taxonomy" id="96344"/>
    <lineage>
        <taxon>Bacteria</taxon>
        <taxon>Pseudomonadati</taxon>
        <taxon>Pseudomonadota</taxon>
        <taxon>Betaproteobacteria</taxon>
        <taxon>Burkholderiales</taxon>
        <taxon>Burkholderiaceae</taxon>
        <taxon>Cupriavidus</taxon>
    </lineage>
</organism>